<feature type="transmembrane region" description="Helical" evidence="1">
    <location>
        <begin position="56"/>
        <end position="76"/>
    </location>
</feature>
<accession>A0A8X6GRC3</accession>
<protein>
    <submittedName>
        <fullName evidence="2">Uncharacterized protein</fullName>
    </submittedName>
</protein>
<dbReference type="EMBL" id="BMAO01036220">
    <property type="protein sequence ID" value="GFR08928.1"/>
    <property type="molecule type" value="Genomic_DNA"/>
</dbReference>
<comment type="caution">
    <text evidence="2">The sequence shown here is derived from an EMBL/GenBank/DDBJ whole genome shotgun (WGS) entry which is preliminary data.</text>
</comment>
<feature type="transmembrane region" description="Helical" evidence="1">
    <location>
        <begin position="25"/>
        <end position="44"/>
    </location>
</feature>
<keyword evidence="1" id="KW-1133">Transmembrane helix</keyword>
<name>A0A8X6GRC3_TRICU</name>
<gene>
    <name evidence="2" type="ORF">TNCT_458241</name>
</gene>
<dbReference type="AlphaFoldDB" id="A0A8X6GRC3"/>
<evidence type="ECO:0000313" key="2">
    <source>
        <dbReference type="EMBL" id="GFR08928.1"/>
    </source>
</evidence>
<evidence type="ECO:0000256" key="1">
    <source>
        <dbReference type="SAM" id="Phobius"/>
    </source>
</evidence>
<organism evidence="2 3">
    <name type="scientific">Trichonephila clavata</name>
    <name type="common">Joro spider</name>
    <name type="synonym">Nephila clavata</name>
    <dbReference type="NCBI Taxonomy" id="2740835"/>
    <lineage>
        <taxon>Eukaryota</taxon>
        <taxon>Metazoa</taxon>
        <taxon>Ecdysozoa</taxon>
        <taxon>Arthropoda</taxon>
        <taxon>Chelicerata</taxon>
        <taxon>Arachnida</taxon>
        <taxon>Araneae</taxon>
        <taxon>Araneomorphae</taxon>
        <taxon>Entelegynae</taxon>
        <taxon>Araneoidea</taxon>
        <taxon>Nephilidae</taxon>
        <taxon>Trichonephila</taxon>
    </lineage>
</organism>
<keyword evidence="1" id="KW-0472">Membrane</keyword>
<keyword evidence="3" id="KW-1185">Reference proteome</keyword>
<dbReference type="Proteomes" id="UP000887116">
    <property type="component" value="Unassembled WGS sequence"/>
</dbReference>
<proteinExistence type="predicted"/>
<keyword evidence="1" id="KW-0812">Transmembrane</keyword>
<sequence length="94" mass="10729">MKQRSEGATKVGRDVASAVTTSFRLLLRNACLGYLLLGGLWVDITRTATFCFDGRYLRVRLFLRLTVILGSVYLGGKIDLEMYTFVVPREFKFR</sequence>
<evidence type="ECO:0000313" key="3">
    <source>
        <dbReference type="Proteomes" id="UP000887116"/>
    </source>
</evidence>
<reference evidence="2" key="1">
    <citation type="submission" date="2020-07" db="EMBL/GenBank/DDBJ databases">
        <title>Multicomponent nature underlies the extraordinary mechanical properties of spider dragline silk.</title>
        <authorList>
            <person name="Kono N."/>
            <person name="Nakamura H."/>
            <person name="Mori M."/>
            <person name="Yoshida Y."/>
            <person name="Ohtoshi R."/>
            <person name="Malay A.D."/>
            <person name="Moran D.A.P."/>
            <person name="Tomita M."/>
            <person name="Numata K."/>
            <person name="Arakawa K."/>
        </authorList>
    </citation>
    <scope>NUCLEOTIDE SEQUENCE</scope>
</reference>